<keyword evidence="1" id="KW-0732">Signal</keyword>
<evidence type="ECO:0000313" key="3">
    <source>
        <dbReference type="Proteomes" id="UP001152759"/>
    </source>
</evidence>
<proteinExistence type="predicted"/>
<dbReference type="EMBL" id="OU963865">
    <property type="protein sequence ID" value="CAH0389410.1"/>
    <property type="molecule type" value="Genomic_DNA"/>
</dbReference>
<organism evidence="2 3">
    <name type="scientific">Bemisia tabaci</name>
    <name type="common">Sweetpotato whitefly</name>
    <name type="synonym">Aleurodes tabaci</name>
    <dbReference type="NCBI Taxonomy" id="7038"/>
    <lineage>
        <taxon>Eukaryota</taxon>
        <taxon>Metazoa</taxon>
        <taxon>Ecdysozoa</taxon>
        <taxon>Arthropoda</taxon>
        <taxon>Hexapoda</taxon>
        <taxon>Insecta</taxon>
        <taxon>Pterygota</taxon>
        <taxon>Neoptera</taxon>
        <taxon>Paraneoptera</taxon>
        <taxon>Hemiptera</taxon>
        <taxon>Sternorrhyncha</taxon>
        <taxon>Aleyrodoidea</taxon>
        <taxon>Aleyrodidae</taxon>
        <taxon>Aleyrodinae</taxon>
        <taxon>Bemisia</taxon>
    </lineage>
</organism>
<dbReference type="AlphaFoldDB" id="A0A9P0ADG7"/>
<sequence>MSGVSMKFQASLAVWISVLVIQVVSESTSLSPLIDEAPSVSQGDPSKLGWDVQAGDRVDEENSGALETRAYDKHSVSNVARRTAKRNARFVRQGMNSGLDLLHSGIERSAEYNERLRQFGMKGVEAVPKTVAPVVSPFLEGVIQAGNAVLDGTLALASGVTKSAKGLNDGLMGGAESLLKKKGPLSYLWGSS</sequence>
<feature type="chain" id="PRO_5040208735" evidence="1">
    <location>
        <begin position="26"/>
        <end position="192"/>
    </location>
</feature>
<evidence type="ECO:0000256" key="1">
    <source>
        <dbReference type="SAM" id="SignalP"/>
    </source>
</evidence>
<reference evidence="2" key="1">
    <citation type="submission" date="2021-12" db="EMBL/GenBank/DDBJ databases">
        <authorList>
            <person name="King R."/>
        </authorList>
    </citation>
    <scope>NUCLEOTIDE SEQUENCE</scope>
</reference>
<gene>
    <name evidence="2" type="ORF">BEMITA_LOCUS8240</name>
</gene>
<name>A0A9P0ADG7_BEMTA</name>
<dbReference type="KEGG" id="btab:109034179"/>
<accession>A0A9P0ADG7</accession>
<feature type="signal peptide" evidence="1">
    <location>
        <begin position="1"/>
        <end position="25"/>
    </location>
</feature>
<keyword evidence="3" id="KW-1185">Reference proteome</keyword>
<protein>
    <submittedName>
        <fullName evidence="2">Uncharacterized protein</fullName>
    </submittedName>
</protein>
<dbReference type="Proteomes" id="UP001152759">
    <property type="component" value="Chromosome 4"/>
</dbReference>
<evidence type="ECO:0000313" key="2">
    <source>
        <dbReference type="EMBL" id="CAH0389410.1"/>
    </source>
</evidence>